<organism evidence="1">
    <name type="scientific">bioreactor metagenome</name>
    <dbReference type="NCBI Taxonomy" id="1076179"/>
    <lineage>
        <taxon>unclassified sequences</taxon>
        <taxon>metagenomes</taxon>
        <taxon>ecological metagenomes</taxon>
    </lineage>
</organism>
<evidence type="ECO:0008006" key="2">
    <source>
        <dbReference type="Google" id="ProtNLM"/>
    </source>
</evidence>
<proteinExistence type="predicted"/>
<dbReference type="AlphaFoldDB" id="A0A645EU80"/>
<dbReference type="EMBL" id="VSSQ01051321">
    <property type="protein sequence ID" value="MPN05407.1"/>
    <property type="molecule type" value="Genomic_DNA"/>
</dbReference>
<accession>A0A645EU80</accession>
<protein>
    <recommendedName>
        <fullName evidence="2">Transposase DDE domain-containing protein</fullName>
    </recommendedName>
</protein>
<reference evidence="1" key="1">
    <citation type="submission" date="2019-08" db="EMBL/GenBank/DDBJ databases">
        <authorList>
            <person name="Kucharzyk K."/>
            <person name="Murdoch R.W."/>
            <person name="Higgins S."/>
            <person name="Loffler F."/>
        </authorList>
    </citation>
    <scope>NUCLEOTIDE SEQUENCE</scope>
</reference>
<gene>
    <name evidence="1" type="ORF">SDC9_152657</name>
</gene>
<sequence>MPDSPAPTETAAWAQEVVPIATMRLSIRRIALLTRALNGRLRRVLNFTEEDTAQQADILLIFNHIQIRTLLCQI</sequence>
<evidence type="ECO:0000313" key="1">
    <source>
        <dbReference type="EMBL" id="MPN05407.1"/>
    </source>
</evidence>
<comment type="caution">
    <text evidence="1">The sequence shown here is derived from an EMBL/GenBank/DDBJ whole genome shotgun (WGS) entry which is preliminary data.</text>
</comment>
<name>A0A645EU80_9ZZZZ</name>